<dbReference type="SMART" id="SM00028">
    <property type="entry name" value="TPR"/>
    <property type="match status" value="1"/>
</dbReference>
<evidence type="ECO:0000313" key="1">
    <source>
        <dbReference type="EMBL" id="GAG25180.1"/>
    </source>
</evidence>
<dbReference type="InterPro" id="IPR019734">
    <property type="entry name" value="TPR_rpt"/>
</dbReference>
<dbReference type="EMBL" id="BARS01039982">
    <property type="protein sequence ID" value="GAG25180.1"/>
    <property type="molecule type" value="Genomic_DNA"/>
</dbReference>
<accession>X0W3Q1</accession>
<organism evidence="1">
    <name type="scientific">marine sediment metagenome</name>
    <dbReference type="NCBI Taxonomy" id="412755"/>
    <lineage>
        <taxon>unclassified sequences</taxon>
        <taxon>metagenomes</taxon>
        <taxon>ecological metagenomes</taxon>
    </lineage>
</organism>
<reference evidence="1" key="1">
    <citation type="journal article" date="2014" name="Front. Microbiol.">
        <title>High frequency of phylogenetically diverse reductive dehalogenase-homologous genes in deep subseafloor sedimentary metagenomes.</title>
        <authorList>
            <person name="Kawai M."/>
            <person name="Futagami T."/>
            <person name="Toyoda A."/>
            <person name="Takaki Y."/>
            <person name="Nishi S."/>
            <person name="Hori S."/>
            <person name="Arai W."/>
            <person name="Tsubouchi T."/>
            <person name="Morono Y."/>
            <person name="Uchiyama I."/>
            <person name="Ito T."/>
            <person name="Fujiyama A."/>
            <person name="Inagaki F."/>
            <person name="Takami H."/>
        </authorList>
    </citation>
    <scope>NUCLEOTIDE SEQUENCE</scope>
    <source>
        <strain evidence="1">Expedition CK06-06</strain>
    </source>
</reference>
<dbReference type="Gene3D" id="1.25.40.10">
    <property type="entry name" value="Tetratricopeptide repeat domain"/>
    <property type="match status" value="1"/>
</dbReference>
<comment type="caution">
    <text evidence="1">The sequence shown here is derived from an EMBL/GenBank/DDBJ whole genome shotgun (WGS) entry which is preliminary data.</text>
</comment>
<proteinExistence type="predicted"/>
<name>X0W3Q1_9ZZZZ</name>
<dbReference type="InterPro" id="IPR011990">
    <property type="entry name" value="TPR-like_helical_dom_sf"/>
</dbReference>
<feature type="non-terminal residue" evidence="1">
    <location>
        <position position="167"/>
    </location>
</feature>
<gene>
    <name evidence="1" type="ORF">S01H1_61011</name>
</gene>
<dbReference type="AlphaFoldDB" id="X0W3Q1"/>
<dbReference type="SUPFAM" id="SSF48452">
    <property type="entry name" value="TPR-like"/>
    <property type="match status" value="1"/>
</dbReference>
<protein>
    <submittedName>
        <fullName evidence="1">Uncharacterized protein</fullName>
    </submittedName>
</protein>
<sequence>MGEFEQAHSLLAAAAGDDPLSPTASSVNGGLYLHHFEVTEKRDRHLLDAAKENLLEAIDRDNACFKDFERLTRVYILLAEISHGKEKTSRLNEAFETTGKAIKRYPGCGRLHIERAKIAEQMGKTNTAIEHYKKAIKIEDSYRAQFRQMYPQEEIFSRLGEEKYNLA</sequence>